<dbReference type="InterPro" id="IPR000792">
    <property type="entry name" value="Tscrpt_reg_LuxR_C"/>
</dbReference>
<evidence type="ECO:0000259" key="5">
    <source>
        <dbReference type="PROSITE" id="PS00622"/>
    </source>
</evidence>
<evidence type="ECO:0000256" key="4">
    <source>
        <dbReference type="ARBA" id="ARBA00023163"/>
    </source>
</evidence>
<dbReference type="AlphaFoldDB" id="A0A1Y6BIM0"/>
<dbReference type="Pfam" id="PF08281">
    <property type="entry name" value="Sigma70_r4_2"/>
    <property type="match status" value="1"/>
</dbReference>
<comment type="similarity">
    <text evidence="1">Belongs to the sigma-70 factor family. ECF subfamily.</text>
</comment>
<dbReference type="CDD" id="cd06171">
    <property type="entry name" value="Sigma70_r4"/>
    <property type="match status" value="1"/>
</dbReference>
<feature type="domain" description="HTH luxR-type" evidence="5">
    <location>
        <begin position="131"/>
        <end position="158"/>
    </location>
</feature>
<dbReference type="GO" id="GO:0006352">
    <property type="term" value="P:DNA-templated transcription initiation"/>
    <property type="evidence" value="ECO:0007669"/>
    <property type="project" value="InterPro"/>
</dbReference>
<dbReference type="SUPFAM" id="SSF88659">
    <property type="entry name" value="Sigma3 and sigma4 domains of RNA polymerase sigma factors"/>
    <property type="match status" value="1"/>
</dbReference>
<dbReference type="InterPro" id="IPR039425">
    <property type="entry name" value="RNA_pol_sigma-70-like"/>
</dbReference>
<dbReference type="GO" id="GO:0016987">
    <property type="term" value="F:sigma factor activity"/>
    <property type="evidence" value="ECO:0007669"/>
    <property type="project" value="UniProtKB-KW"/>
</dbReference>
<evidence type="ECO:0000256" key="2">
    <source>
        <dbReference type="ARBA" id="ARBA00023015"/>
    </source>
</evidence>
<protein>
    <submittedName>
        <fullName evidence="6">RNA polymerase sigma-70 factor, ECF subfamily</fullName>
    </submittedName>
</protein>
<proteinExistence type="inferred from homology"/>
<dbReference type="InterPro" id="IPR014284">
    <property type="entry name" value="RNA_pol_sigma-70_dom"/>
</dbReference>
<dbReference type="SMART" id="SM00421">
    <property type="entry name" value="HTH_LUXR"/>
    <property type="match status" value="1"/>
</dbReference>
<dbReference type="NCBIfam" id="TIGR02937">
    <property type="entry name" value="sigma70-ECF"/>
    <property type="match status" value="1"/>
</dbReference>
<dbReference type="RefSeq" id="WP_089229636.1">
    <property type="nucleotide sequence ID" value="NZ_FWZX01000005.1"/>
</dbReference>
<dbReference type="InterPro" id="IPR036388">
    <property type="entry name" value="WH-like_DNA-bd_sf"/>
</dbReference>
<dbReference type="PANTHER" id="PTHR43133">
    <property type="entry name" value="RNA POLYMERASE ECF-TYPE SIGMA FACTO"/>
    <property type="match status" value="1"/>
</dbReference>
<dbReference type="EMBL" id="FWZX01000005">
    <property type="protein sequence ID" value="SMF13583.1"/>
    <property type="molecule type" value="Genomic_DNA"/>
</dbReference>
<keyword evidence="7" id="KW-1185">Reference proteome</keyword>
<keyword evidence="2" id="KW-0805">Transcription regulation</keyword>
<dbReference type="Gene3D" id="1.10.1740.10">
    <property type="match status" value="1"/>
</dbReference>
<dbReference type="PROSITE" id="PS00622">
    <property type="entry name" value="HTH_LUXR_1"/>
    <property type="match status" value="1"/>
</dbReference>
<name>A0A1Y6BIM0_9PROT</name>
<dbReference type="Pfam" id="PF04542">
    <property type="entry name" value="Sigma70_r2"/>
    <property type="match status" value="1"/>
</dbReference>
<dbReference type="Proteomes" id="UP000192917">
    <property type="component" value="Unassembled WGS sequence"/>
</dbReference>
<dbReference type="STRING" id="560819.SAMN05428998_105176"/>
<reference evidence="6 7" key="1">
    <citation type="submission" date="2017-04" db="EMBL/GenBank/DDBJ databases">
        <authorList>
            <person name="Afonso C.L."/>
            <person name="Miller P.J."/>
            <person name="Scott M.A."/>
            <person name="Spackman E."/>
            <person name="Goraichik I."/>
            <person name="Dimitrov K.M."/>
            <person name="Suarez D.L."/>
            <person name="Swayne D.E."/>
        </authorList>
    </citation>
    <scope>NUCLEOTIDE SEQUENCE [LARGE SCALE GENOMIC DNA]</scope>
    <source>
        <strain evidence="6 7">USBA 355</strain>
    </source>
</reference>
<dbReference type="SUPFAM" id="SSF88946">
    <property type="entry name" value="Sigma2 domain of RNA polymerase sigma factors"/>
    <property type="match status" value="1"/>
</dbReference>
<keyword evidence="4" id="KW-0804">Transcription</keyword>
<keyword evidence="3" id="KW-0731">Sigma factor</keyword>
<accession>A0A1Y6BIM0</accession>
<dbReference type="InterPro" id="IPR007627">
    <property type="entry name" value="RNA_pol_sigma70_r2"/>
</dbReference>
<evidence type="ECO:0000256" key="1">
    <source>
        <dbReference type="ARBA" id="ARBA00010641"/>
    </source>
</evidence>
<dbReference type="GO" id="GO:0003677">
    <property type="term" value="F:DNA binding"/>
    <property type="evidence" value="ECO:0007669"/>
    <property type="project" value="InterPro"/>
</dbReference>
<evidence type="ECO:0000256" key="3">
    <source>
        <dbReference type="ARBA" id="ARBA00023082"/>
    </source>
</evidence>
<dbReference type="InterPro" id="IPR013324">
    <property type="entry name" value="RNA_pol_sigma_r3/r4-like"/>
</dbReference>
<dbReference type="PANTHER" id="PTHR43133:SF63">
    <property type="entry name" value="RNA POLYMERASE SIGMA FACTOR FECI-RELATED"/>
    <property type="match status" value="1"/>
</dbReference>
<organism evidence="6 7">
    <name type="scientific">Tistlia consotensis USBA 355</name>
    <dbReference type="NCBI Taxonomy" id="560819"/>
    <lineage>
        <taxon>Bacteria</taxon>
        <taxon>Pseudomonadati</taxon>
        <taxon>Pseudomonadota</taxon>
        <taxon>Alphaproteobacteria</taxon>
        <taxon>Rhodospirillales</taxon>
        <taxon>Rhodovibrionaceae</taxon>
        <taxon>Tistlia</taxon>
    </lineage>
</organism>
<dbReference type="Gene3D" id="1.10.10.10">
    <property type="entry name" value="Winged helix-like DNA-binding domain superfamily/Winged helix DNA-binding domain"/>
    <property type="match status" value="1"/>
</dbReference>
<evidence type="ECO:0000313" key="7">
    <source>
        <dbReference type="Proteomes" id="UP000192917"/>
    </source>
</evidence>
<gene>
    <name evidence="6" type="ORF">SAMN05428998_105176</name>
</gene>
<dbReference type="InterPro" id="IPR013325">
    <property type="entry name" value="RNA_pol_sigma_r2"/>
</dbReference>
<dbReference type="InterPro" id="IPR013249">
    <property type="entry name" value="RNA_pol_sigma70_r4_t2"/>
</dbReference>
<sequence>MSGDGLDALFRSCRRDLERFFRRRVGSPEAAGDLTQEAFLRLLRAGPTAALQDPRAYLFRTARNLVVDHYRAAPARSAEPLTDAAWLGLPADTPSPERTLLSREELAVLRRAVAELSPREREVFLLHKFEGLSYAEIARRLGIARNTVVVHMVRALARCRARLEAHRRDQAGEP</sequence>
<evidence type="ECO:0000313" key="6">
    <source>
        <dbReference type="EMBL" id="SMF13583.1"/>
    </source>
</evidence>